<keyword evidence="3" id="KW-1185">Reference proteome</keyword>
<dbReference type="PANTHER" id="PTHR33678:SF2">
    <property type="match status" value="1"/>
</dbReference>
<dbReference type="PANTHER" id="PTHR33678">
    <property type="entry name" value="BLL1576 PROTEIN"/>
    <property type="match status" value="1"/>
</dbReference>
<organism evidence="2 3">
    <name type="scientific">Clostridium gallinarum</name>
    <dbReference type="NCBI Taxonomy" id="2762246"/>
    <lineage>
        <taxon>Bacteria</taxon>
        <taxon>Bacillati</taxon>
        <taxon>Bacillota</taxon>
        <taxon>Clostridia</taxon>
        <taxon>Eubacteriales</taxon>
        <taxon>Clostridiaceae</taxon>
        <taxon>Clostridium</taxon>
    </lineage>
</organism>
<dbReference type="EMBL" id="JACSQZ010000062">
    <property type="protein sequence ID" value="MBD7916145.1"/>
    <property type="molecule type" value="Genomic_DNA"/>
</dbReference>
<dbReference type="InterPro" id="IPR052344">
    <property type="entry name" value="Transposase-related"/>
</dbReference>
<comment type="caution">
    <text evidence="2">The sequence shown here is derived from an EMBL/GenBank/DDBJ whole genome shotgun (WGS) entry which is preliminary data.</text>
</comment>
<name>A0ABR8Q6U3_9CLOT</name>
<evidence type="ECO:0000313" key="2">
    <source>
        <dbReference type="EMBL" id="MBD7916145.1"/>
    </source>
</evidence>
<protein>
    <submittedName>
        <fullName evidence="2">Transposase</fullName>
    </submittedName>
</protein>
<gene>
    <name evidence="2" type="ORF">H9660_13420</name>
</gene>
<proteinExistence type="predicted"/>
<evidence type="ECO:0000313" key="3">
    <source>
        <dbReference type="Proteomes" id="UP000640335"/>
    </source>
</evidence>
<accession>A0ABR8Q6U3</accession>
<reference evidence="2 3" key="1">
    <citation type="submission" date="2020-08" db="EMBL/GenBank/DDBJ databases">
        <title>A Genomic Blueprint of the Chicken Gut Microbiome.</title>
        <authorList>
            <person name="Gilroy R."/>
            <person name="Ravi A."/>
            <person name="Getino M."/>
            <person name="Pursley I."/>
            <person name="Horton D.L."/>
            <person name="Alikhan N.-F."/>
            <person name="Baker D."/>
            <person name="Gharbi K."/>
            <person name="Hall N."/>
            <person name="Watson M."/>
            <person name="Adriaenssens E.M."/>
            <person name="Foster-Nyarko E."/>
            <person name="Jarju S."/>
            <person name="Secka A."/>
            <person name="Antonio M."/>
            <person name="Oren A."/>
            <person name="Chaudhuri R."/>
            <person name="La Ragione R.M."/>
            <person name="Hildebrand F."/>
            <person name="Pallen M.J."/>
        </authorList>
    </citation>
    <scope>NUCLEOTIDE SEQUENCE [LARGE SCALE GENOMIC DNA]</scope>
    <source>
        <strain evidence="2 3">Sa3CUN1</strain>
    </source>
</reference>
<sequence length="124" mass="14795">MRSSSCPKNFLGDFKGFLQTDGYTGYNSVDNATRLYCLAHIRRYFHNIIVDLDQEALKNSRAIIGFNYCEQIYRLEKELRETYSNDDNYYKIRFKMIAKKLTPVIDNFIEYVEREIKNAFPRVH</sequence>
<dbReference type="Pfam" id="PF03050">
    <property type="entry name" value="DDE_Tnp_IS66"/>
    <property type="match status" value="1"/>
</dbReference>
<evidence type="ECO:0000259" key="1">
    <source>
        <dbReference type="Pfam" id="PF03050"/>
    </source>
</evidence>
<feature type="domain" description="Transposase IS66 central" evidence="1">
    <location>
        <begin position="2"/>
        <end position="115"/>
    </location>
</feature>
<dbReference type="InterPro" id="IPR004291">
    <property type="entry name" value="Transposase_IS66_central"/>
</dbReference>
<dbReference type="Proteomes" id="UP000640335">
    <property type="component" value="Unassembled WGS sequence"/>
</dbReference>